<dbReference type="EMBL" id="DSTX01000007">
    <property type="protein sequence ID" value="HFK20608.1"/>
    <property type="molecule type" value="Genomic_DNA"/>
</dbReference>
<dbReference type="SUPFAM" id="SSF46950">
    <property type="entry name" value="Double-stranded DNA-binding domain"/>
    <property type="match status" value="1"/>
</dbReference>
<evidence type="ECO:0000313" key="2">
    <source>
        <dbReference type="EMBL" id="HFK20608.1"/>
    </source>
</evidence>
<dbReference type="Pfam" id="PF01984">
    <property type="entry name" value="dsDNA_bind"/>
    <property type="match status" value="1"/>
</dbReference>
<dbReference type="AlphaFoldDB" id="A0A7C3F218"/>
<accession>A0A7C3F218</accession>
<dbReference type="Gene3D" id="1.10.8.140">
    <property type="entry name" value="PDCD5-like"/>
    <property type="match status" value="1"/>
</dbReference>
<organism evidence="2">
    <name type="scientific">Candidatus Methanomethylicus mesodigestus</name>
    <dbReference type="NCBI Taxonomy" id="1867258"/>
    <lineage>
        <taxon>Archaea</taxon>
        <taxon>Thermoproteota</taxon>
        <taxon>Methanosuratincolia</taxon>
        <taxon>Candidatus Methanomethylicales</taxon>
        <taxon>Candidatus Methanomethylicaceae</taxon>
        <taxon>Candidatus Methanomethylicus</taxon>
    </lineage>
</organism>
<gene>
    <name evidence="2" type="ORF">ENS19_04915</name>
</gene>
<dbReference type="GO" id="GO:0003677">
    <property type="term" value="F:DNA binding"/>
    <property type="evidence" value="ECO:0007669"/>
    <property type="project" value="InterPro"/>
</dbReference>
<dbReference type="InterPro" id="IPR036883">
    <property type="entry name" value="PDCD5-like_sf"/>
</dbReference>
<sequence>MASNDSDELEAIKRRKMIEFERRRAAAARQTETKESPKIDDLTLVRSRLTGRGQEVLDAAMAQYPKVANQVVRYIANLYRSGQLNEDIPGEDLYEVFQSLGLRVRLETTITYVKDGKRIPLSKKLTKDF</sequence>
<evidence type="ECO:0000256" key="1">
    <source>
        <dbReference type="ARBA" id="ARBA00010490"/>
    </source>
</evidence>
<comment type="similarity">
    <text evidence="1">Belongs to the PDCD5 family.</text>
</comment>
<reference evidence="2" key="1">
    <citation type="journal article" date="2020" name="mSystems">
        <title>Genome- and Community-Level Interaction Insights into Carbon Utilization and Element Cycling Functions of Hydrothermarchaeota in Hydrothermal Sediment.</title>
        <authorList>
            <person name="Zhou Z."/>
            <person name="Liu Y."/>
            <person name="Xu W."/>
            <person name="Pan J."/>
            <person name="Luo Z.H."/>
            <person name="Li M."/>
        </authorList>
    </citation>
    <scope>NUCLEOTIDE SEQUENCE [LARGE SCALE GENOMIC DNA]</scope>
    <source>
        <strain evidence="2">SpSt-468</strain>
    </source>
</reference>
<protein>
    <recommendedName>
        <fullName evidence="3">Double-stranded DNA-binding protein</fullName>
    </recommendedName>
</protein>
<proteinExistence type="inferred from homology"/>
<dbReference type="InterPro" id="IPR002836">
    <property type="entry name" value="PDCD5-like"/>
</dbReference>
<name>A0A7C3F218_9CREN</name>
<comment type="caution">
    <text evidence="2">The sequence shown here is derived from an EMBL/GenBank/DDBJ whole genome shotgun (WGS) entry which is preliminary data.</text>
</comment>
<evidence type="ECO:0008006" key="3">
    <source>
        <dbReference type="Google" id="ProtNLM"/>
    </source>
</evidence>